<dbReference type="OrthoDB" id="21095at2759"/>
<feature type="region of interest" description="Disordered" evidence="1">
    <location>
        <begin position="1602"/>
        <end position="1639"/>
    </location>
</feature>
<feature type="region of interest" description="Disordered" evidence="1">
    <location>
        <begin position="607"/>
        <end position="1135"/>
    </location>
</feature>
<feature type="compositionally biased region" description="Polar residues" evidence="1">
    <location>
        <begin position="1152"/>
        <end position="1164"/>
    </location>
</feature>
<dbReference type="InterPro" id="IPR012340">
    <property type="entry name" value="NA-bd_OB-fold"/>
</dbReference>
<dbReference type="GO" id="GO:0000724">
    <property type="term" value="P:double-strand break repair via homologous recombination"/>
    <property type="evidence" value="ECO:0007669"/>
    <property type="project" value="InterPro"/>
</dbReference>
<dbReference type="InterPro" id="IPR015525">
    <property type="entry name" value="BRCA2"/>
</dbReference>
<sequence length="3700" mass="376077">MATCCRLDPSALGELQKLFRPFSHSIASLCEQANLFQPGINCLSDTSWRFEDCRLGRKLCTGVDGTVAQHGTLDLQRRNQCDLRLLDPDEDPLCNAAPSKTESFGARAASSQEGLLGATDAALGTPLRARCASSDPDSIPASVLPVNMVPQTCFEASFVPGSVLDSAGVPPSTGSDPEIASAGCGALLSHSSDGNPAFHLQHVTMVPETCFDDIDWLQPQLQLPASLLQTQPQLPTNSGDLTSLAAAGNELTGINGANITRAEDTLVTAPVHMTCTAAATTANMAVLCAAAPMDGASMGLVNRFPERLGQDRQLLQLHEHHPATAAPLDATQAIDVVAHPLPTCDARVLPVPPPGYSFDVDAAPDPGFGVAPTQQTPQLDELGRHLGNMPSSVPGARSGQLPAVMQPSFDYMLDEPTPPPKQLPKGTRLLKPGQRARPLPPPSSAMPPARTLDGLLGGANAAASTTAPGGTASLGAEGLAVSTEGDQRRPEQEMGCPLRTVAHEGFGYGHEQVTNEFIVQDQLPRQPVHKSPRWQQLDEPREHLQQQQPTRQGQQQLQGGGPQPGTPRMPVMDQVEPRLARPVLLEQPPQVQGGGAHDELGLGLPQHLQQQGQQQPTVWDCFPTPDLMLFPPERQGAVQSGQSPCPGQQQRQYHPHQQPQQLAPQQPGQWRLPQPPEPPIGDCRQLQMHQGREQQQQRQDHNYHHNQNRSHQQQYEHQNPSYKEHQPTLFHVPSHHHHHQRTHHSYHDPQQQQHQQHQSQYPQYYQQQNHQQHHAGAPPLVIDRGTSHHPAPWTGDHSTASWEGKPALPQPHALQQPGHSTAQDCISAAQHSAASAGGSVHFGSHIHPPGTAAFPSRRQSLEERSWQPHQQRQPLSPQHPQQQLQLPGSHGCAPSMQQPGNYGLPPTGSACHRSAAAPSCVRWQEQHQHHQPQALQLQQRPAWHPQQAMIAGRSERQPSPPPQHQLYHAACQPQQQQQWQQQLQQQHQHQQQPCAGHSALSQPLQPQSHGHSQAWLQHVPNNGRRDPSPQPPPAGGGLPVQLPPPPQVRPCFPQHVSWESRGQLHSAPPAVNSHTPAPPQAQRQPLPALSANTPFPRPYGTDLHTPPPALPTTITGSKQPPGPSSRQAQQQPLHHAHASNQLNNDRHIQHPQSVRASPAMQQSYGGHQQLPHGPPPTGLDHQRQQPPLVVLPAIVHGGATTPHAATRNLTDASAHGVHARFSGAARLGQEPGTGPGSCGFRTAADKPIHLSDAARQRAAAFWVKVLEEPETVVDGGGVAGEAVVTDETGRSVQQQHGKMEARNCDGRVSESPGGSAGSRLALPAPPLEIPPTVPLLAFEDVEADSENVGPLGNGPPPTGGMPLPPPPLPAPLRNEAQAHGAGTDSITAFGAGAGLGTSDAAAVPGISGMANDKDCSGDVEVGFGSDGSHGGGSGFIFASGRRPQVSAAAMRRGAEVLAKALTAAAVDPSEGCGAEDAGMSHTVAKGASEWLAAAVTEAFPAHDAGVAQVENLQGRNRPDGGVVALAAADGNRFDSGTGPAIAVQTPCGDSGAQAAATTGPSVRMETDPAACGFSTAAGRPVVISEAARKRAAGWLAKILDEDDTEERESRSHGGKLSAGVDAGPFVSGPDENRIADSRRVRPRGAFSAVSAQGGSARRGAVGATVVAASTAAAVLSTAGSGGLSGLGGGFSTAAGAPVAISDAARKRAASWWSKVLQDQDNGMGMAECSAGCGGEQDAKGAAAGADVSGSVGIGGQTMAAEAMAVAAATGGCARNRTDSPCTDAEAGRAAAVNQAGPIAPIGEGFPGFSTAGGRPVVVSEAARQRAAGWMAKILNEEPAQGPGVDGAGGNGSGDGSGMATGSGGAAQLGDAPSAGAAATAGQGGDDPATATAAVAAGGSFGGFSTAGGRPVVVSEAARQRAAGWLAKVLKDECSDGDEQDVRGAGAGHGDSGFGGSTGAAGFSAVTAGAKMAGGSASGMGPPADLGMAAAAGAVGFSTAGGRPVVVSEAARKRAAGWIAKVLDADDGNHGDQEVCHPSVAAAVAAGMGSASGLVKAGPKRLAPRPSPRGDGSEPSFKPPVRCRVTSAPVSHAAAMETTGPSVATATAADAAGGYLATAEGHLEGATAAAHAPSAALHPTHPPSSGTQPSATPATSTLTSPLLPYPRPEPPQPQRNGEVREAADFAGVSVPVGLARRLLPAASVVALPPAATALPRSGLTFASGRPVVLSEEARRSAAAWLDRDCESGAATAAVAAPDAHAQATTTASPAGTTAVIASAVTTPATAGARTDGDVVAAGLEEFAEGRIFVSKARVEGSVAVTVADPAPDEAGVREELSPPAAAGRQNDGEKKATTYGSNWTASASPGLMTAGGKAIAVNPARLAAAAAMLQAVGAVATDEGSDGSAAPSPLCAVEGRAPNISTTRGGGLQLGPRQDLQHLQAQSLKQQLQEQPATATLSAEATPVAARVAAAPTAPLLGALMTAGGKSVLVSEERRRAAEAMLASAATAAEVDAGEEAGPGCDMYLNRSGHTTPGPETGIRCGPGARPMAPEGTVDMTMSAACVGRDADSEVGGSRMPLAPRQLVPALSAALGSIQAGGLVAHDINTGRSAVGNPIAAAGAAAGQHTPMRSLPQPSAAAAPAAPAAAATPPRAVTPRTVAGAVTRVTGLRGPAPSTGGLKRPRAPGDGGSGAAPTPGTGRPPRHTAAATAGGKRKFVSPLPAGYKGKPGAVDCATPLGAGPRGDSSPAAEAWSAGGGAAGIRSAKRCGNGTGSPKRPRLSSLFELEVGIGGAATKLPLRQYFSLPPTPPGASPLPNPQRGGGGCGQEQPPAVDGCGGGEAAGGAGGDGDAAVHGCSSDAVAAAVAAVAPSQFAPLTQAVLDGITAATAAEFKFWVIVPAPPPQAPAPPPPPAAQEAQQKVSVANGGGSDGGLGGGGGGDANGGGGGGGCAAAERVAWGAAEAREVLQQLEVLPRSARERATDPWVTNHYRWIVWKLAAYERRPLPGSQPDARGSLGPAAAPFAEVMRQVAVELVGGGRPILAAILAHDRPAGLPMVLAISGLPELSGRSHFTEGMRVELTDGWYGIAAGLDGHLAQLVLSGRLTLGSKLRVCGADLQSERPGEPLDPATRGSSALRLHFNGCSPVPWDARLGAQVQPAALALRPLGQVMPGGGAVPATLLLVVAKYGTLTYENTPQGVVNRTPRAQEERLRGGAAQRNEAAAAAAAAVQRAELDRCRALLRGGPRAAATFSSACSASFATLRVQRAYATMVVRGAGGPDGGGGGEEGGGGEDGGGGCGALPAEEQAQLSRLVSERQAYLAAEVARQTEETLNGKSGGAGGLGSGGGGDCGVPYLRLRVAAVTPHGVPSGPPSNVMLRIWRPPAELDEQLREGQVLLATNLTPGAYGSTSGGGSGAGKDPNGGSAAALADLGPHGRLRCLELTASKMTRFRILGQAADLSHHLALPAYQPRRQLRLADIAAALPAALQQRLFMPSPYNHGHLHGHGPGQQDRDGQGALSSVFEFDFTGCVVRVGDVQMVGGGGGVRQQWVFLADQTSGLCAGAMVGASGGGGGGGGGGGEANGGGGGGAGPQPWMLAVKLVGAPESVDFLQDPARQPGAVLSFRHLMLQDRDAANQLWVAAAPDTASVVRVAPPPSGGPGGGAATAPPAPRGGDPVLAWVRGVAGREQLVLYGAKIDRLLGGG</sequence>
<feature type="compositionally biased region" description="Low complexity" evidence="1">
    <location>
        <begin position="972"/>
        <end position="993"/>
    </location>
</feature>
<feature type="compositionally biased region" description="Gly residues" evidence="1">
    <location>
        <begin position="3273"/>
        <end position="3296"/>
    </location>
</feature>
<dbReference type="RefSeq" id="XP_002947680.1">
    <property type="nucleotide sequence ID" value="XM_002947634.1"/>
</dbReference>
<dbReference type="PANTHER" id="PTHR11289:SF0">
    <property type="entry name" value="BREAST CANCER TYPE 2 SUSCEPTIBILITY PROTEIN"/>
    <property type="match status" value="1"/>
</dbReference>
<feature type="region of interest" description="Disordered" evidence="1">
    <location>
        <begin position="1152"/>
        <end position="1183"/>
    </location>
</feature>
<dbReference type="Proteomes" id="UP000001058">
    <property type="component" value="Unassembled WGS sequence"/>
</dbReference>
<feature type="compositionally biased region" description="Pro residues" evidence="1">
    <location>
        <begin position="2162"/>
        <end position="2172"/>
    </location>
</feature>
<evidence type="ECO:0000256" key="1">
    <source>
        <dbReference type="SAM" id="MobiDB-lite"/>
    </source>
</evidence>
<evidence type="ECO:0000313" key="4">
    <source>
        <dbReference type="Proteomes" id="UP000001058"/>
    </source>
</evidence>
<feature type="compositionally biased region" description="Pro residues" evidence="1">
    <location>
        <begin position="1353"/>
        <end position="1365"/>
    </location>
</feature>
<feature type="region of interest" description="Disordered" evidence="1">
    <location>
        <begin position="3273"/>
        <end position="3298"/>
    </location>
</feature>
<dbReference type="EMBL" id="GL378328">
    <property type="protein sequence ID" value="EFJ51213.1"/>
    <property type="molecule type" value="Genomic_DNA"/>
</dbReference>
<feature type="compositionally biased region" description="Low complexity" evidence="1">
    <location>
        <begin position="748"/>
        <end position="770"/>
    </location>
</feature>
<feature type="region of interest" description="Disordered" evidence="1">
    <location>
        <begin position="415"/>
        <end position="493"/>
    </location>
</feature>
<evidence type="ECO:0000259" key="2">
    <source>
        <dbReference type="Pfam" id="PF09103"/>
    </source>
</evidence>
<protein>
    <submittedName>
        <fullName evidence="3">BRCA2-like protein</fullName>
    </submittedName>
</protein>
<name>D8TMZ6_VOLCA</name>
<proteinExistence type="predicted"/>
<feature type="region of interest" description="Disordered" evidence="1">
    <location>
        <begin position="2900"/>
        <end position="2946"/>
    </location>
</feature>
<feature type="compositionally biased region" description="Basic and acidic residues" evidence="1">
    <location>
        <begin position="1630"/>
        <end position="1639"/>
    </location>
</feature>
<feature type="compositionally biased region" description="Low complexity" evidence="1">
    <location>
        <begin position="545"/>
        <end position="557"/>
    </location>
</feature>
<feature type="compositionally biased region" description="Low complexity" evidence="1">
    <location>
        <begin position="446"/>
        <end position="476"/>
    </location>
</feature>
<feature type="region of interest" description="Disordered" evidence="1">
    <location>
        <begin position="1287"/>
        <end position="1325"/>
    </location>
</feature>
<feature type="compositionally biased region" description="Polar residues" evidence="1">
    <location>
        <begin position="710"/>
        <end position="721"/>
    </location>
</feature>
<gene>
    <name evidence="3" type="ORF">VOLCADRAFT_116546</name>
</gene>
<feature type="domain" description="BRCA2 OB1" evidence="2">
    <location>
        <begin position="3037"/>
        <end position="3152"/>
    </location>
</feature>
<dbReference type="STRING" id="3068.D8TMZ6"/>
<feature type="region of interest" description="Disordered" evidence="1">
    <location>
        <begin position="2328"/>
        <end position="2355"/>
    </location>
</feature>
<feature type="compositionally biased region" description="Low complexity" evidence="1">
    <location>
        <begin position="1867"/>
        <end position="1888"/>
    </location>
</feature>
<dbReference type="GO" id="GO:0006355">
    <property type="term" value="P:regulation of DNA-templated transcription"/>
    <property type="evidence" value="ECO:0007669"/>
    <property type="project" value="TreeGrafter"/>
</dbReference>
<feature type="compositionally biased region" description="Low complexity" evidence="1">
    <location>
        <begin position="2690"/>
        <end position="2704"/>
    </location>
</feature>
<feature type="compositionally biased region" description="Low complexity" evidence="1">
    <location>
        <begin position="684"/>
        <end position="697"/>
    </location>
</feature>
<dbReference type="InterPro" id="IPR036315">
    <property type="entry name" value="BRCA2_hlx_sf"/>
</dbReference>
<dbReference type="KEGG" id="vcn:VOLCADRAFT_116546"/>
<feature type="region of interest" description="Disordered" evidence="1">
    <location>
        <begin position="2739"/>
        <end position="2776"/>
    </location>
</feature>
<feature type="compositionally biased region" description="Polar residues" evidence="1">
    <location>
        <begin position="999"/>
        <end position="1015"/>
    </location>
</feature>
<feature type="compositionally biased region" description="Low complexity" evidence="1">
    <location>
        <begin position="639"/>
        <end position="669"/>
    </location>
</feature>
<evidence type="ECO:0000313" key="3">
    <source>
        <dbReference type="EMBL" id="EFJ51213.1"/>
    </source>
</evidence>
<feature type="region of interest" description="Disordered" evidence="1">
    <location>
        <begin position="524"/>
        <end position="571"/>
    </location>
</feature>
<feature type="region of interest" description="Disordered" evidence="1">
    <location>
        <begin position="2803"/>
        <end position="2848"/>
    </location>
</feature>
<feature type="compositionally biased region" description="Gly residues" evidence="1">
    <location>
        <begin position="1843"/>
        <end position="1866"/>
    </location>
</feature>
<feature type="compositionally biased region" description="Basic and acidic residues" evidence="1">
    <location>
        <begin position="1297"/>
        <end position="1308"/>
    </location>
</feature>
<dbReference type="GeneID" id="9620844"/>
<feature type="compositionally biased region" description="Low complexity" evidence="1">
    <location>
        <begin position="2125"/>
        <end position="2161"/>
    </location>
</feature>
<dbReference type="Gene3D" id="2.40.50.140">
    <property type="entry name" value="Nucleic acid-binding proteins"/>
    <property type="match status" value="2"/>
</dbReference>
<dbReference type="InterPro" id="IPR015187">
    <property type="entry name" value="BRCA2_OB_1"/>
</dbReference>
<reference evidence="3 4" key="1">
    <citation type="journal article" date="2010" name="Science">
        <title>Genomic analysis of organismal complexity in the multicellular green alga Volvox carteri.</title>
        <authorList>
            <person name="Prochnik S.E."/>
            <person name="Umen J."/>
            <person name="Nedelcu A.M."/>
            <person name="Hallmann A."/>
            <person name="Miller S.M."/>
            <person name="Nishii I."/>
            <person name="Ferris P."/>
            <person name="Kuo A."/>
            <person name="Mitros T."/>
            <person name="Fritz-Laylin L.K."/>
            <person name="Hellsten U."/>
            <person name="Chapman J."/>
            <person name="Simakov O."/>
            <person name="Rensing S.A."/>
            <person name="Terry A."/>
            <person name="Pangilinan J."/>
            <person name="Kapitonov V."/>
            <person name="Jurka J."/>
            <person name="Salamov A."/>
            <person name="Shapiro H."/>
            <person name="Schmutz J."/>
            <person name="Grimwood J."/>
            <person name="Lindquist E."/>
            <person name="Lucas S."/>
            <person name="Grigoriev I.V."/>
            <person name="Schmitt R."/>
            <person name="Kirk D."/>
            <person name="Rokhsar D.S."/>
        </authorList>
    </citation>
    <scope>NUCLEOTIDE SEQUENCE [LARGE SCALE GENOMIC DNA]</scope>
    <source>
        <strain evidence="4">f. Nagariensis / Eve</strain>
    </source>
</reference>
<organism evidence="4">
    <name type="scientific">Volvox carteri f. nagariensis</name>
    <dbReference type="NCBI Taxonomy" id="3068"/>
    <lineage>
        <taxon>Eukaryota</taxon>
        <taxon>Viridiplantae</taxon>
        <taxon>Chlorophyta</taxon>
        <taxon>core chlorophytes</taxon>
        <taxon>Chlorophyceae</taxon>
        <taxon>CS clade</taxon>
        <taxon>Chlamydomonadales</taxon>
        <taxon>Volvocaceae</taxon>
        <taxon>Volvox</taxon>
    </lineage>
</organism>
<dbReference type="SUPFAM" id="SSF50249">
    <property type="entry name" value="Nucleic acid-binding proteins"/>
    <property type="match status" value="2"/>
</dbReference>
<feature type="region of interest" description="Disordered" evidence="1">
    <location>
        <begin position="2125"/>
        <end position="2177"/>
    </location>
</feature>
<feature type="compositionally biased region" description="Low complexity" evidence="1">
    <location>
        <begin position="827"/>
        <end position="845"/>
    </location>
</feature>
<feature type="compositionally biased region" description="Low complexity" evidence="1">
    <location>
        <begin position="2635"/>
        <end position="2658"/>
    </location>
</feature>
<dbReference type="eggNOG" id="KOG4751">
    <property type="taxonomic scope" value="Eukaryota"/>
</dbReference>
<feature type="region of interest" description="Disordered" evidence="1">
    <location>
        <begin position="2052"/>
        <end position="2081"/>
    </location>
</feature>
<feature type="compositionally biased region" description="Low complexity" evidence="1">
    <location>
        <begin position="867"/>
        <end position="887"/>
    </location>
</feature>
<feature type="compositionally biased region" description="Pro residues" evidence="1">
    <location>
        <begin position="2900"/>
        <end position="2910"/>
    </location>
</feature>
<accession>D8TMZ6</accession>
<feature type="compositionally biased region" description="Low complexity" evidence="1">
    <location>
        <begin position="806"/>
        <end position="817"/>
    </location>
</feature>
<feature type="compositionally biased region" description="Low complexity" evidence="1">
    <location>
        <begin position="607"/>
        <end position="616"/>
    </location>
</feature>
<feature type="compositionally biased region" description="Low complexity" evidence="1">
    <location>
        <begin position="1080"/>
        <end position="1089"/>
    </location>
</feature>
<feature type="region of interest" description="Disordered" evidence="1">
    <location>
        <begin position="1837"/>
        <end position="1888"/>
    </location>
</feature>
<feature type="compositionally biased region" description="Pro residues" evidence="1">
    <location>
        <begin position="2803"/>
        <end position="2814"/>
    </location>
</feature>
<feature type="compositionally biased region" description="Basic residues" evidence="1">
    <location>
        <begin position="733"/>
        <end position="744"/>
    </location>
</feature>
<feature type="compositionally biased region" description="Gly residues" evidence="1">
    <location>
        <begin position="2832"/>
        <end position="2846"/>
    </location>
</feature>
<feature type="compositionally biased region" description="Gly residues" evidence="1">
    <location>
        <begin position="2922"/>
        <end position="2946"/>
    </location>
</feature>
<dbReference type="Pfam" id="PF09103">
    <property type="entry name" value="BRCA-2_OB1"/>
    <property type="match status" value="1"/>
</dbReference>
<feature type="region of interest" description="Disordered" evidence="1">
    <location>
        <begin position="2622"/>
        <end position="2709"/>
    </location>
</feature>
<dbReference type="PANTHER" id="PTHR11289">
    <property type="entry name" value="BREAST CANCER TYPE 2 SUSCEPTIBILITY PROTEIN BRCA2"/>
    <property type="match status" value="1"/>
</dbReference>
<dbReference type="InParanoid" id="D8TMZ6"/>
<feature type="compositionally biased region" description="Low complexity" evidence="1">
    <location>
        <begin position="931"/>
        <end position="943"/>
    </location>
</feature>
<keyword evidence="4" id="KW-1185">Reference proteome</keyword>
<dbReference type="SUPFAM" id="SSF81872">
    <property type="entry name" value="BRCA2 helical domain"/>
    <property type="match status" value="1"/>
</dbReference>
<feature type="region of interest" description="Disordered" evidence="1">
    <location>
        <begin position="1345"/>
        <end position="1365"/>
    </location>
</feature>